<evidence type="ECO:0000313" key="2">
    <source>
        <dbReference type="Proteomes" id="UP000594261"/>
    </source>
</evidence>
<dbReference type="Proteomes" id="UP000594261">
    <property type="component" value="Chromosome 4"/>
</dbReference>
<reference evidence="1 2" key="1">
    <citation type="journal article" date="2016" name="G3 (Bethesda)">
        <title>First Draft Assembly and Annotation of the Genome of a California Endemic Oak Quercus lobata Nee (Fagaceae).</title>
        <authorList>
            <person name="Sork V.L."/>
            <person name="Fitz-Gibbon S.T."/>
            <person name="Puiu D."/>
            <person name="Crepeau M."/>
            <person name="Gugger P.F."/>
            <person name="Sherman R."/>
            <person name="Stevens K."/>
            <person name="Langley C.H."/>
            <person name="Pellegrini M."/>
            <person name="Salzberg S.L."/>
        </authorList>
    </citation>
    <scope>NUCLEOTIDE SEQUENCE [LARGE SCALE GENOMIC DNA]</scope>
    <source>
        <strain evidence="1 2">cv. SW786</strain>
    </source>
</reference>
<dbReference type="EMBL" id="LRBV02000004">
    <property type="status" value="NOT_ANNOTATED_CDS"/>
    <property type="molecule type" value="Genomic_DNA"/>
</dbReference>
<sequence>MVTIPLFTLLKRATKTVKQALSSLELYQIYLEIEEANFWEMWAYLGSLIMLISLEIFHTLLPLAHTSGSAFKKYLSGKLDPSIMNVNEGEHELLPCLVEYAVSIQRCYLVILDPKRIGEDDALIARLDVSKHLNFPLGFHGFWATDM</sequence>
<protein>
    <submittedName>
        <fullName evidence="1">Uncharacterized protein</fullName>
    </submittedName>
</protein>
<organism evidence="1 2">
    <name type="scientific">Quercus lobata</name>
    <name type="common">Valley oak</name>
    <dbReference type="NCBI Taxonomy" id="97700"/>
    <lineage>
        <taxon>Eukaryota</taxon>
        <taxon>Viridiplantae</taxon>
        <taxon>Streptophyta</taxon>
        <taxon>Embryophyta</taxon>
        <taxon>Tracheophyta</taxon>
        <taxon>Spermatophyta</taxon>
        <taxon>Magnoliopsida</taxon>
        <taxon>eudicotyledons</taxon>
        <taxon>Gunneridae</taxon>
        <taxon>Pentapetalae</taxon>
        <taxon>rosids</taxon>
        <taxon>fabids</taxon>
        <taxon>Fagales</taxon>
        <taxon>Fagaceae</taxon>
        <taxon>Quercus</taxon>
    </lineage>
</organism>
<keyword evidence="2" id="KW-1185">Reference proteome</keyword>
<accession>A0A7N2LFL6</accession>
<dbReference type="EnsemblPlants" id="QL04p034856:mrna">
    <property type="protein sequence ID" value="QL04p034856:mrna"/>
    <property type="gene ID" value="QL04p034856"/>
</dbReference>
<dbReference type="InParanoid" id="A0A7N2LFL6"/>
<reference evidence="1" key="2">
    <citation type="submission" date="2021-01" db="UniProtKB">
        <authorList>
            <consortium name="EnsemblPlants"/>
        </authorList>
    </citation>
    <scope>IDENTIFICATION</scope>
</reference>
<dbReference type="Gramene" id="QL04p034856:mrna">
    <property type="protein sequence ID" value="QL04p034856:mrna"/>
    <property type="gene ID" value="QL04p034856"/>
</dbReference>
<proteinExistence type="predicted"/>
<name>A0A7N2LFL6_QUELO</name>
<dbReference type="AlphaFoldDB" id="A0A7N2LFL6"/>
<evidence type="ECO:0000313" key="1">
    <source>
        <dbReference type="EnsemblPlants" id="QL04p034856:mrna"/>
    </source>
</evidence>